<dbReference type="PANTHER" id="PTHR34475">
    <property type="match status" value="1"/>
</dbReference>
<name>I4D8K4_DESAJ</name>
<protein>
    <recommendedName>
        <fullName evidence="2">Cytoskeleton protein RodZ-like C-terminal domain-containing protein</fullName>
    </recommendedName>
</protein>
<evidence type="ECO:0000313" key="3">
    <source>
        <dbReference type="EMBL" id="AFM42128.1"/>
    </source>
</evidence>
<evidence type="ECO:0000256" key="1">
    <source>
        <dbReference type="SAM" id="MobiDB-lite"/>
    </source>
</evidence>
<dbReference type="KEGG" id="dai:Desaci_3227"/>
<organism evidence="3 4">
    <name type="scientific">Desulfosporosinus acidiphilus (strain DSM 22704 / JCM 16185 / SJ4)</name>
    <dbReference type="NCBI Taxonomy" id="646529"/>
    <lineage>
        <taxon>Bacteria</taxon>
        <taxon>Bacillati</taxon>
        <taxon>Bacillota</taxon>
        <taxon>Clostridia</taxon>
        <taxon>Eubacteriales</taxon>
        <taxon>Desulfitobacteriaceae</taxon>
        <taxon>Desulfosporosinus</taxon>
    </lineage>
</organism>
<proteinExistence type="predicted"/>
<dbReference type="InterPro" id="IPR010982">
    <property type="entry name" value="Lambda_DNA-bd_dom_sf"/>
</dbReference>
<evidence type="ECO:0000259" key="2">
    <source>
        <dbReference type="Pfam" id="PF13464"/>
    </source>
</evidence>
<dbReference type="InterPro" id="IPR025194">
    <property type="entry name" value="RodZ-like_C"/>
</dbReference>
<dbReference type="AlphaFoldDB" id="I4D8K4"/>
<dbReference type="Pfam" id="PF13464">
    <property type="entry name" value="RodZ_C"/>
    <property type="match status" value="1"/>
</dbReference>
<dbReference type="STRING" id="646529.Desaci_3227"/>
<dbReference type="PANTHER" id="PTHR34475:SF1">
    <property type="entry name" value="CYTOSKELETON PROTEIN RODZ"/>
    <property type="match status" value="1"/>
</dbReference>
<accession>I4D8K4</accession>
<sequence length="271" mass="29241">MAGEGQMLRAAREEKQWSLRFTEDTTKIRVRYIQALEEENYGILPGATYVKGYLRTYAKHLGLNPDEIIQLYNSNPEARETLKVLETPDHIPLTRRPNWVRPFVAGIMAVLAIGIVIGVSEWSHKTPVKPSNAAYSASALPTPPPQTDNSTPKQNKTPSNTPDPSQNNAQDATQSSPPSVAAATQDGLTAQLAFTQPCWVVVQADGQPVFQGTFGAGTTRVVKGTSKIELVTIGNAGGLTVTLNGKVLPSLGNSGQVLHNVIYTPETLKTL</sequence>
<dbReference type="GO" id="GO:0003677">
    <property type="term" value="F:DNA binding"/>
    <property type="evidence" value="ECO:0007669"/>
    <property type="project" value="InterPro"/>
</dbReference>
<dbReference type="RefSeq" id="WP_014828117.1">
    <property type="nucleotide sequence ID" value="NC_018068.1"/>
</dbReference>
<dbReference type="OrthoDB" id="9797543at2"/>
<gene>
    <name evidence="3" type="ordered locus">Desaci_3227</name>
</gene>
<dbReference type="Pfam" id="PF13413">
    <property type="entry name" value="HTH_25"/>
    <property type="match status" value="1"/>
</dbReference>
<reference evidence="3 4" key="1">
    <citation type="journal article" date="2012" name="J. Bacteriol.">
        <title>Complete genome sequences of Desulfosporosinus orientis DSM765T, Desulfosporosinus youngiae DSM17734T, Desulfosporosinus meridiei DSM13257T, and Desulfosporosinus acidiphilus DSM22704T.</title>
        <authorList>
            <person name="Pester M."/>
            <person name="Brambilla E."/>
            <person name="Alazard D."/>
            <person name="Rattei T."/>
            <person name="Weinmaier T."/>
            <person name="Han J."/>
            <person name="Lucas S."/>
            <person name="Lapidus A."/>
            <person name="Cheng J.F."/>
            <person name="Goodwin L."/>
            <person name="Pitluck S."/>
            <person name="Peters L."/>
            <person name="Ovchinnikova G."/>
            <person name="Teshima H."/>
            <person name="Detter J.C."/>
            <person name="Han C.S."/>
            <person name="Tapia R."/>
            <person name="Land M.L."/>
            <person name="Hauser L."/>
            <person name="Kyrpides N.C."/>
            <person name="Ivanova N.N."/>
            <person name="Pagani I."/>
            <person name="Huntmann M."/>
            <person name="Wei C.L."/>
            <person name="Davenport K.W."/>
            <person name="Daligault H."/>
            <person name="Chain P.S."/>
            <person name="Chen A."/>
            <person name="Mavromatis K."/>
            <person name="Markowitz V."/>
            <person name="Szeto E."/>
            <person name="Mikhailova N."/>
            <person name="Pati A."/>
            <person name="Wagner M."/>
            <person name="Woyke T."/>
            <person name="Ollivier B."/>
            <person name="Klenk H.P."/>
            <person name="Spring S."/>
            <person name="Loy A."/>
        </authorList>
    </citation>
    <scope>NUCLEOTIDE SEQUENCE [LARGE SCALE GENOMIC DNA]</scope>
    <source>
        <strain evidence="4">DSM 22704 / JCM 16185 / SJ4</strain>
    </source>
</reference>
<evidence type="ECO:0000313" key="4">
    <source>
        <dbReference type="Proteomes" id="UP000002892"/>
    </source>
</evidence>
<dbReference type="HOGENOM" id="CLU_047530_1_2_9"/>
<keyword evidence="4" id="KW-1185">Reference proteome</keyword>
<feature type="domain" description="Cytoskeleton protein RodZ-like C-terminal" evidence="2">
    <location>
        <begin position="191"/>
        <end position="257"/>
    </location>
</feature>
<feature type="region of interest" description="Disordered" evidence="1">
    <location>
        <begin position="128"/>
        <end position="184"/>
    </location>
</feature>
<feature type="compositionally biased region" description="Polar residues" evidence="1">
    <location>
        <begin position="147"/>
        <end position="178"/>
    </location>
</feature>
<dbReference type="Proteomes" id="UP000002892">
    <property type="component" value="Chromosome"/>
</dbReference>
<dbReference type="eggNOG" id="COG1426">
    <property type="taxonomic scope" value="Bacteria"/>
</dbReference>
<dbReference type="InterPro" id="IPR050400">
    <property type="entry name" value="Bact_Cytoskel_RodZ"/>
</dbReference>
<dbReference type="Gene3D" id="1.10.260.40">
    <property type="entry name" value="lambda repressor-like DNA-binding domains"/>
    <property type="match status" value="1"/>
</dbReference>
<dbReference type="EMBL" id="CP003639">
    <property type="protein sequence ID" value="AFM42128.1"/>
    <property type="molecule type" value="Genomic_DNA"/>
</dbReference>